<evidence type="ECO:0000313" key="1">
    <source>
        <dbReference type="EMBL" id="GAG06832.1"/>
    </source>
</evidence>
<reference evidence="1" key="1">
    <citation type="journal article" date="2014" name="Front. Microbiol.">
        <title>High frequency of phylogenetically diverse reductive dehalogenase-homologous genes in deep subseafloor sedimentary metagenomes.</title>
        <authorList>
            <person name="Kawai M."/>
            <person name="Futagami T."/>
            <person name="Toyoda A."/>
            <person name="Takaki Y."/>
            <person name="Nishi S."/>
            <person name="Hori S."/>
            <person name="Arai W."/>
            <person name="Tsubouchi T."/>
            <person name="Morono Y."/>
            <person name="Uchiyama I."/>
            <person name="Ito T."/>
            <person name="Fujiyama A."/>
            <person name="Inagaki F."/>
            <person name="Takami H."/>
        </authorList>
    </citation>
    <scope>NUCLEOTIDE SEQUENCE</scope>
    <source>
        <strain evidence="1">Expedition CK06-06</strain>
    </source>
</reference>
<accession>X0V622</accession>
<dbReference type="AlphaFoldDB" id="X0V622"/>
<organism evidence="1">
    <name type="scientific">marine sediment metagenome</name>
    <dbReference type="NCBI Taxonomy" id="412755"/>
    <lineage>
        <taxon>unclassified sequences</taxon>
        <taxon>metagenomes</taxon>
        <taxon>ecological metagenomes</taxon>
    </lineage>
</organism>
<dbReference type="EMBL" id="BARS01023032">
    <property type="protein sequence ID" value="GAG06832.1"/>
    <property type="molecule type" value="Genomic_DNA"/>
</dbReference>
<feature type="non-terminal residue" evidence="1">
    <location>
        <position position="1"/>
    </location>
</feature>
<name>X0V622_9ZZZZ</name>
<proteinExistence type="predicted"/>
<sequence>FTGREVIGGHLGGASALAHSWAHVGWKRVFGFKREEQRISMEQLGEYFRLYNIAFVVAGSKVFKEELDLFVRQKTARTTEGIDVTEFGYLKVYAMDRRSLSWLWKSAEAADNADGLNEVGVAASPNQIVIENAPAGPFVLKYHFQETLTCVEGTSIGPVKLLDDPVPFIRVDNATGLRTIKITNAY</sequence>
<gene>
    <name evidence="1" type="ORF">S01H1_36730</name>
</gene>
<protein>
    <submittedName>
        <fullName evidence="1">Uncharacterized protein</fullName>
    </submittedName>
</protein>
<comment type="caution">
    <text evidence="1">The sequence shown here is derived from an EMBL/GenBank/DDBJ whole genome shotgun (WGS) entry which is preliminary data.</text>
</comment>